<keyword evidence="3" id="KW-1185">Reference proteome</keyword>
<accession>A0AAV6XPU9</accession>
<name>A0AAV6XPU9_9LAMI</name>
<comment type="caution">
    <text evidence="2">The sequence shown here is derived from an EMBL/GenBank/DDBJ whole genome shotgun (WGS) entry which is preliminary data.</text>
</comment>
<dbReference type="EMBL" id="WHWC01000004">
    <property type="protein sequence ID" value="KAG8383495.1"/>
    <property type="molecule type" value="Genomic_DNA"/>
</dbReference>
<feature type="region of interest" description="Disordered" evidence="1">
    <location>
        <begin position="73"/>
        <end position="101"/>
    </location>
</feature>
<organism evidence="2 3">
    <name type="scientific">Buddleja alternifolia</name>
    <dbReference type="NCBI Taxonomy" id="168488"/>
    <lineage>
        <taxon>Eukaryota</taxon>
        <taxon>Viridiplantae</taxon>
        <taxon>Streptophyta</taxon>
        <taxon>Embryophyta</taxon>
        <taxon>Tracheophyta</taxon>
        <taxon>Spermatophyta</taxon>
        <taxon>Magnoliopsida</taxon>
        <taxon>eudicotyledons</taxon>
        <taxon>Gunneridae</taxon>
        <taxon>Pentapetalae</taxon>
        <taxon>asterids</taxon>
        <taxon>lamiids</taxon>
        <taxon>Lamiales</taxon>
        <taxon>Scrophulariaceae</taxon>
        <taxon>Buddlejeae</taxon>
        <taxon>Buddleja</taxon>
    </lineage>
</organism>
<dbReference type="Proteomes" id="UP000826271">
    <property type="component" value="Unassembled WGS sequence"/>
</dbReference>
<sequence length="101" mass="11152">MIFLVSGKENSQEIDHELEQDFDDAMNFFDVLRPDFRETHANASLIRESIDAVISHQIGEMDIDSKAPENVASATQGSETNETDFISKTMGQLNIGESSSG</sequence>
<evidence type="ECO:0000313" key="3">
    <source>
        <dbReference type="Proteomes" id="UP000826271"/>
    </source>
</evidence>
<evidence type="ECO:0000313" key="2">
    <source>
        <dbReference type="EMBL" id="KAG8383495.1"/>
    </source>
</evidence>
<reference evidence="2" key="1">
    <citation type="submission" date="2019-10" db="EMBL/GenBank/DDBJ databases">
        <authorList>
            <person name="Zhang R."/>
            <person name="Pan Y."/>
            <person name="Wang J."/>
            <person name="Ma R."/>
            <person name="Yu S."/>
        </authorList>
    </citation>
    <scope>NUCLEOTIDE SEQUENCE</scope>
    <source>
        <strain evidence="2">LA-IB0</strain>
        <tissue evidence="2">Leaf</tissue>
    </source>
</reference>
<dbReference type="AlphaFoldDB" id="A0AAV6XPU9"/>
<evidence type="ECO:0000256" key="1">
    <source>
        <dbReference type="SAM" id="MobiDB-lite"/>
    </source>
</evidence>
<protein>
    <submittedName>
        <fullName evidence="2">Uncharacterized protein</fullName>
    </submittedName>
</protein>
<gene>
    <name evidence="2" type="ORF">BUALT_Bualt04G0019200</name>
</gene>
<proteinExistence type="predicted"/>